<evidence type="ECO:0000313" key="5">
    <source>
        <dbReference type="Proteomes" id="UP000298030"/>
    </source>
</evidence>
<dbReference type="OrthoDB" id="4760524at2759"/>
<dbReference type="STRING" id="71717.A0A4Y7T937"/>
<dbReference type="Gene3D" id="3.40.50.300">
    <property type="entry name" value="P-loop containing nucleotide triphosphate hydrolases"/>
    <property type="match status" value="1"/>
</dbReference>
<sequence>MSNTNYFQGASNCPIQNLHLTNPGCSRGLDEAFKHLHKSIAEDSAHNSADRHNAPKCHQDTRKAVQGEIHGWIKDGDDDAEPVKILHLTGPAGTGKTAIAGSIADTCDEKGLLAGSFFFASFAASETRRSKRYLVATLTYHLIFPLNDNHPLRCAILLAVQKDPSIFKRRLKDQFKFLLVKPFSNTRHQFDTSTLPKVFIIDGLDEAEGAHSRQPGRDAHEVRLEKEADQTEILDALLYATNSSTFPFRIIVASRPERVIETFFRDHANHVTRKVFLDDKYDPDSDISLFLKAKFVEIRRRYRLPASWPSEPDIQGLVDNASGQFIYAATVIRFLQSGKLPNPKALLGRLLDPGTAKPSELGALAPLDLLYTRILESSPDPLLAVQWFWVINYVSEWGEGALFVKQLLEDDDGQAEYLLENLASLVSIPPIEDQSQSGYHFYHKSFLDFLSDRSRCGEGIDCAFVAGERLLVERCVKIVLNKSPTATTSESQKRTFLKEFVLFPWLDFMFRSPLSEELGRCDVGWWVHFMVTEVGEDSWDPSTGHSPTSWFLEIHQACPFGAPRDCLPYCKHWRSGTLRAFREWGWNVPNVVALFRAALRPANDLSESDYYSFARYFRARDVPRSSDIPATHSTRYSADEEYEITLDLLSAMFSCLPADWRDRLERSMIRCSFPWCGWTDIIEEIKGGLGIEVPDVPIVRHQDEDDECPNYYSSDSDSDNASEISNT</sequence>
<organism evidence="4 5">
    <name type="scientific">Coprinellus micaceus</name>
    <name type="common">Glistening ink-cap mushroom</name>
    <name type="synonym">Coprinus micaceus</name>
    <dbReference type="NCBI Taxonomy" id="71717"/>
    <lineage>
        <taxon>Eukaryota</taxon>
        <taxon>Fungi</taxon>
        <taxon>Dikarya</taxon>
        <taxon>Basidiomycota</taxon>
        <taxon>Agaricomycotina</taxon>
        <taxon>Agaricomycetes</taxon>
        <taxon>Agaricomycetidae</taxon>
        <taxon>Agaricales</taxon>
        <taxon>Agaricineae</taxon>
        <taxon>Psathyrellaceae</taxon>
        <taxon>Coprinellus</taxon>
    </lineage>
</organism>
<dbReference type="PANTHER" id="PTHR10039">
    <property type="entry name" value="AMELOGENIN"/>
    <property type="match status" value="1"/>
</dbReference>
<feature type="region of interest" description="Disordered" evidence="2">
    <location>
        <begin position="704"/>
        <end position="727"/>
    </location>
</feature>
<name>A0A4Y7T937_COPMI</name>
<dbReference type="InterPro" id="IPR027417">
    <property type="entry name" value="P-loop_NTPase"/>
</dbReference>
<dbReference type="Pfam" id="PF24883">
    <property type="entry name" value="NPHP3_N"/>
    <property type="match status" value="1"/>
</dbReference>
<gene>
    <name evidence="4" type="ORF">FA13DRAFT_1733558</name>
</gene>
<reference evidence="4 5" key="1">
    <citation type="journal article" date="2019" name="Nat. Ecol. Evol.">
        <title>Megaphylogeny resolves global patterns of mushroom evolution.</title>
        <authorList>
            <person name="Varga T."/>
            <person name="Krizsan K."/>
            <person name="Foldi C."/>
            <person name="Dima B."/>
            <person name="Sanchez-Garcia M."/>
            <person name="Sanchez-Ramirez S."/>
            <person name="Szollosi G.J."/>
            <person name="Szarkandi J.G."/>
            <person name="Papp V."/>
            <person name="Albert L."/>
            <person name="Andreopoulos W."/>
            <person name="Angelini C."/>
            <person name="Antonin V."/>
            <person name="Barry K.W."/>
            <person name="Bougher N.L."/>
            <person name="Buchanan P."/>
            <person name="Buyck B."/>
            <person name="Bense V."/>
            <person name="Catcheside P."/>
            <person name="Chovatia M."/>
            <person name="Cooper J."/>
            <person name="Damon W."/>
            <person name="Desjardin D."/>
            <person name="Finy P."/>
            <person name="Geml J."/>
            <person name="Haridas S."/>
            <person name="Hughes K."/>
            <person name="Justo A."/>
            <person name="Karasinski D."/>
            <person name="Kautmanova I."/>
            <person name="Kiss B."/>
            <person name="Kocsube S."/>
            <person name="Kotiranta H."/>
            <person name="LaButti K.M."/>
            <person name="Lechner B.E."/>
            <person name="Liimatainen K."/>
            <person name="Lipzen A."/>
            <person name="Lukacs Z."/>
            <person name="Mihaltcheva S."/>
            <person name="Morgado L.N."/>
            <person name="Niskanen T."/>
            <person name="Noordeloos M.E."/>
            <person name="Ohm R.A."/>
            <person name="Ortiz-Santana B."/>
            <person name="Ovrebo C."/>
            <person name="Racz N."/>
            <person name="Riley R."/>
            <person name="Savchenko A."/>
            <person name="Shiryaev A."/>
            <person name="Soop K."/>
            <person name="Spirin V."/>
            <person name="Szebenyi C."/>
            <person name="Tomsovsky M."/>
            <person name="Tulloss R.E."/>
            <person name="Uehling J."/>
            <person name="Grigoriev I.V."/>
            <person name="Vagvolgyi C."/>
            <person name="Papp T."/>
            <person name="Martin F.M."/>
            <person name="Miettinen O."/>
            <person name="Hibbett D.S."/>
            <person name="Nagy L.G."/>
        </authorList>
    </citation>
    <scope>NUCLEOTIDE SEQUENCE [LARGE SCALE GENOMIC DNA]</scope>
    <source>
        <strain evidence="4 5">FP101781</strain>
    </source>
</reference>
<dbReference type="InterPro" id="IPR056884">
    <property type="entry name" value="NPHP3-like_N"/>
</dbReference>
<evidence type="ECO:0000313" key="4">
    <source>
        <dbReference type="EMBL" id="TEB30697.1"/>
    </source>
</evidence>
<dbReference type="Proteomes" id="UP000298030">
    <property type="component" value="Unassembled WGS sequence"/>
</dbReference>
<dbReference type="AlphaFoldDB" id="A0A4Y7T937"/>
<dbReference type="EMBL" id="QPFP01000022">
    <property type="protein sequence ID" value="TEB30697.1"/>
    <property type="molecule type" value="Genomic_DNA"/>
</dbReference>
<proteinExistence type="predicted"/>
<evidence type="ECO:0000256" key="1">
    <source>
        <dbReference type="ARBA" id="ARBA00022737"/>
    </source>
</evidence>
<dbReference type="SUPFAM" id="SSF52540">
    <property type="entry name" value="P-loop containing nucleoside triphosphate hydrolases"/>
    <property type="match status" value="1"/>
</dbReference>
<comment type="caution">
    <text evidence="4">The sequence shown here is derived from an EMBL/GenBank/DDBJ whole genome shotgun (WGS) entry which is preliminary data.</text>
</comment>
<keyword evidence="1" id="KW-0677">Repeat</keyword>
<evidence type="ECO:0000259" key="3">
    <source>
        <dbReference type="Pfam" id="PF24883"/>
    </source>
</evidence>
<dbReference type="PANTHER" id="PTHR10039:SF14">
    <property type="entry name" value="NACHT DOMAIN-CONTAINING PROTEIN"/>
    <property type="match status" value="1"/>
</dbReference>
<feature type="domain" description="Nephrocystin 3-like N-terminal" evidence="3">
    <location>
        <begin position="72"/>
        <end position="255"/>
    </location>
</feature>
<accession>A0A4Y7T937</accession>
<keyword evidence="5" id="KW-1185">Reference proteome</keyword>
<protein>
    <recommendedName>
        <fullName evidence="3">Nephrocystin 3-like N-terminal domain-containing protein</fullName>
    </recommendedName>
</protein>
<evidence type="ECO:0000256" key="2">
    <source>
        <dbReference type="SAM" id="MobiDB-lite"/>
    </source>
</evidence>